<keyword evidence="4" id="KW-1185">Reference proteome</keyword>
<dbReference type="GeneID" id="20206459"/>
<dbReference type="AlphaFoldDB" id="T1FCB0"/>
<name>T1FCB0_HELRO</name>
<organism evidence="3 4">
    <name type="scientific">Helobdella robusta</name>
    <name type="common">Californian leech</name>
    <dbReference type="NCBI Taxonomy" id="6412"/>
    <lineage>
        <taxon>Eukaryota</taxon>
        <taxon>Metazoa</taxon>
        <taxon>Spiralia</taxon>
        <taxon>Lophotrochozoa</taxon>
        <taxon>Annelida</taxon>
        <taxon>Clitellata</taxon>
        <taxon>Hirudinea</taxon>
        <taxon>Rhynchobdellida</taxon>
        <taxon>Glossiphoniidae</taxon>
        <taxon>Helobdella</taxon>
    </lineage>
</organism>
<sequence>MANILLILFLNIVSAKTSCFHRYLEEKVDFCSCDHPIEATSLSAFSFMEAVLLCSMRCSQIAGCVVYNFFIATNQCQLFNQTLNKFSVLPGCINYFKNDGENPPIIRPLTITVDNELWEFYLNGNNVSVAKHFPNARFWSIPDTYNLTGGIQVIALKTYNYQGDGGFIASTSDSYILTNATWKCSLNYYDGWYKIYYNDSFWPAAKNAIWPTSTNYYPPLSKAAKWIVDSTDCKNCVLYCRKNVIGKFQNICNNFRYRILFKIRLFFVSEYVEPNGCL</sequence>
<dbReference type="Gene3D" id="2.60.120.260">
    <property type="entry name" value="Galactose-binding domain-like"/>
    <property type="match status" value="1"/>
</dbReference>
<dbReference type="Proteomes" id="UP000015101">
    <property type="component" value="Unassembled WGS sequence"/>
</dbReference>
<dbReference type="HOGENOM" id="CLU_066319_0_0_1"/>
<feature type="signal peptide" evidence="1">
    <location>
        <begin position="1"/>
        <end position="15"/>
    </location>
</feature>
<dbReference type="EMBL" id="KB097304">
    <property type="protein sequence ID" value="ESN97750.1"/>
    <property type="molecule type" value="Genomic_DNA"/>
</dbReference>
<evidence type="ECO:0000313" key="3">
    <source>
        <dbReference type="EnsemblMetazoa" id="HelroP177812"/>
    </source>
</evidence>
<gene>
    <name evidence="3" type="primary">20206459</name>
    <name evidence="2" type="ORF">HELRODRAFT_177812</name>
</gene>
<dbReference type="RefSeq" id="XP_009024207.1">
    <property type="nucleotide sequence ID" value="XM_009025959.1"/>
</dbReference>
<reference evidence="3" key="3">
    <citation type="submission" date="2015-06" db="UniProtKB">
        <authorList>
            <consortium name="EnsemblMetazoa"/>
        </authorList>
    </citation>
    <scope>IDENTIFICATION</scope>
</reference>
<proteinExistence type="predicted"/>
<feature type="chain" id="PRO_5011952285" description="Apple domain-containing protein" evidence="1">
    <location>
        <begin position="16"/>
        <end position="278"/>
    </location>
</feature>
<dbReference type="EMBL" id="AMQM01006197">
    <property type="status" value="NOT_ANNOTATED_CDS"/>
    <property type="molecule type" value="Genomic_DNA"/>
</dbReference>
<dbReference type="KEGG" id="hro:HELRODRAFT_177812"/>
<reference evidence="4" key="1">
    <citation type="submission" date="2012-12" db="EMBL/GenBank/DDBJ databases">
        <authorList>
            <person name="Hellsten U."/>
            <person name="Grimwood J."/>
            <person name="Chapman J.A."/>
            <person name="Shapiro H."/>
            <person name="Aerts A."/>
            <person name="Otillar R.P."/>
            <person name="Terry A.Y."/>
            <person name="Boore J.L."/>
            <person name="Simakov O."/>
            <person name="Marletaz F."/>
            <person name="Cho S.-J."/>
            <person name="Edsinger-Gonzales E."/>
            <person name="Havlak P."/>
            <person name="Kuo D.-H."/>
            <person name="Larsson T."/>
            <person name="Lv J."/>
            <person name="Arendt D."/>
            <person name="Savage R."/>
            <person name="Osoegawa K."/>
            <person name="de Jong P."/>
            <person name="Lindberg D.R."/>
            <person name="Seaver E.C."/>
            <person name="Weisblat D.A."/>
            <person name="Putnam N.H."/>
            <person name="Grigoriev I.V."/>
            <person name="Rokhsar D.S."/>
        </authorList>
    </citation>
    <scope>NUCLEOTIDE SEQUENCE</scope>
</reference>
<evidence type="ECO:0000313" key="2">
    <source>
        <dbReference type="EMBL" id="ESN97750.1"/>
    </source>
</evidence>
<dbReference type="EnsemblMetazoa" id="HelroT177812">
    <property type="protein sequence ID" value="HelroP177812"/>
    <property type="gene ID" value="HelroG177812"/>
</dbReference>
<protein>
    <recommendedName>
        <fullName evidence="5">Apple domain-containing protein</fullName>
    </recommendedName>
</protein>
<evidence type="ECO:0008006" key="5">
    <source>
        <dbReference type="Google" id="ProtNLM"/>
    </source>
</evidence>
<keyword evidence="1" id="KW-0732">Signal</keyword>
<dbReference type="OrthoDB" id="6071271at2759"/>
<dbReference type="CTD" id="20206459"/>
<evidence type="ECO:0000256" key="1">
    <source>
        <dbReference type="SAM" id="SignalP"/>
    </source>
</evidence>
<evidence type="ECO:0000313" key="4">
    <source>
        <dbReference type="Proteomes" id="UP000015101"/>
    </source>
</evidence>
<dbReference type="InParanoid" id="T1FCB0"/>
<reference evidence="2 4" key="2">
    <citation type="journal article" date="2013" name="Nature">
        <title>Insights into bilaterian evolution from three spiralian genomes.</title>
        <authorList>
            <person name="Simakov O."/>
            <person name="Marletaz F."/>
            <person name="Cho S.J."/>
            <person name="Edsinger-Gonzales E."/>
            <person name="Havlak P."/>
            <person name="Hellsten U."/>
            <person name="Kuo D.H."/>
            <person name="Larsson T."/>
            <person name="Lv J."/>
            <person name="Arendt D."/>
            <person name="Savage R."/>
            <person name="Osoegawa K."/>
            <person name="de Jong P."/>
            <person name="Grimwood J."/>
            <person name="Chapman J.A."/>
            <person name="Shapiro H."/>
            <person name="Aerts A."/>
            <person name="Otillar R.P."/>
            <person name="Terry A.Y."/>
            <person name="Boore J.L."/>
            <person name="Grigoriev I.V."/>
            <person name="Lindberg D.R."/>
            <person name="Seaver E.C."/>
            <person name="Weisblat D.A."/>
            <person name="Putnam N.H."/>
            <person name="Rokhsar D.S."/>
        </authorList>
    </citation>
    <scope>NUCLEOTIDE SEQUENCE</scope>
</reference>
<accession>T1FCB0</accession>